<dbReference type="GO" id="GO:0009898">
    <property type="term" value="C:cytoplasmic side of plasma membrane"/>
    <property type="evidence" value="ECO:0007669"/>
    <property type="project" value="TreeGrafter"/>
</dbReference>
<proteinExistence type="predicted"/>
<dbReference type="InterPro" id="IPR027417">
    <property type="entry name" value="P-loop_NTPase"/>
</dbReference>
<dbReference type="GO" id="GO:0005829">
    <property type="term" value="C:cytosol"/>
    <property type="evidence" value="ECO:0007669"/>
    <property type="project" value="TreeGrafter"/>
</dbReference>
<keyword evidence="1" id="KW-0547">Nucleotide-binding</keyword>
<evidence type="ECO:0000256" key="2">
    <source>
        <dbReference type="ARBA" id="ARBA00022840"/>
    </source>
</evidence>
<evidence type="ECO:0000256" key="1">
    <source>
        <dbReference type="ARBA" id="ARBA00022741"/>
    </source>
</evidence>
<accession>A0A947D847</accession>
<protein>
    <submittedName>
        <fullName evidence="4">CtpF protein</fullName>
    </submittedName>
</protein>
<dbReference type="GO" id="GO:0005524">
    <property type="term" value="F:ATP binding"/>
    <property type="evidence" value="ECO:0007669"/>
    <property type="project" value="UniProtKB-KW"/>
</dbReference>
<evidence type="ECO:0000313" key="4">
    <source>
        <dbReference type="EMBL" id="MBT9291281.1"/>
    </source>
</evidence>
<dbReference type="Gene3D" id="3.40.50.300">
    <property type="entry name" value="P-loop containing nucleotide triphosphate hydrolases"/>
    <property type="match status" value="1"/>
</dbReference>
<organism evidence="4 5">
    <name type="scientific">Prosthecodimorpha staleyi</name>
    <dbReference type="NCBI Taxonomy" id="2840188"/>
    <lineage>
        <taxon>Bacteria</taxon>
        <taxon>Pseudomonadati</taxon>
        <taxon>Pseudomonadota</taxon>
        <taxon>Alphaproteobacteria</taxon>
        <taxon>Hyphomicrobiales</taxon>
        <taxon>Ancalomicrobiaceae</taxon>
        <taxon>Prosthecodimorpha</taxon>
    </lineage>
</organism>
<dbReference type="EMBL" id="JAHHZF010000008">
    <property type="protein sequence ID" value="MBT9291281.1"/>
    <property type="molecule type" value="Genomic_DNA"/>
</dbReference>
<dbReference type="PANTHER" id="PTHR43384:SF6">
    <property type="entry name" value="SEPTUM SITE-DETERMINING PROTEIN MIND HOMOLOG, CHLOROPLASTIC"/>
    <property type="match status" value="1"/>
</dbReference>
<evidence type="ECO:0000313" key="5">
    <source>
        <dbReference type="Proteomes" id="UP000766595"/>
    </source>
</evidence>
<dbReference type="Gene3D" id="3.40.50.2300">
    <property type="match status" value="1"/>
</dbReference>
<dbReference type="GO" id="GO:0016887">
    <property type="term" value="F:ATP hydrolysis activity"/>
    <property type="evidence" value="ECO:0007669"/>
    <property type="project" value="TreeGrafter"/>
</dbReference>
<dbReference type="InterPro" id="IPR050625">
    <property type="entry name" value="ParA/MinD_ATPase"/>
</dbReference>
<feature type="domain" description="CobQ/CobB/MinD/ParA nucleotide binding" evidence="3">
    <location>
        <begin position="152"/>
        <end position="358"/>
    </location>
</feature>
<dbReference type="PANTHER" id="PTHR43384">
    <property type="entry name" value="SEPTUM SITE-DETERMINING PROTEIN MIND HOMOLOG, CHLOROPLASTIC-RELATED"/>
    <property type="match status" value="1"/>
</dbReference>
<name>A0A947D847_9HYPH</name>
<keyword evidence="2" id="KW-0067">ATP-binding</keyword>
<reference evidence="4 5" key="1">
    <citation type="submission" date="2021-06" db="EMBL/GenBank/DDBJ databases">
        <authorList>
            <person name="Grouzdev D.S."/>
            <person name="Koziaeva V."/>
        </authorList>
    </citation>
    <scope>NUCLEOTIDE SEQUENCE [LARGE SCALE GENOMIC DNA]</scope>
    <source>
        <strain evidence="4 5">22</strain>
    </source>
</reference>
<keyword evidence="5" id="KW-1185">Reference proteome</keyword>
<dbReference type="Pfam" id="PF01656">
    <property type="entry name" value="CbiA"/>
    <property type="match status" value="1"/>
</dbReference>
<evidence type="ECO:0000259" key="3">
    <source>
        <dbReference type="Pfam" id="PF01656"/>
    </source>
</evidence>
<dbReference type="InterPro" id="IPR002586">
    <property type="entry name" value="CobQ/CobB/MinD/ParA_Nub-bd_dom"/>
</dbReference>
<gene>
    <name evidence="4" type="ORF">KL771_17575</name>
</gene>
<dbReference type="GO" id="GO:0051782">
    <property type="term" value="P:negative regulation of cell division"/>
    <property type="evidence" value="ECO:0007669"/>
    <property type="project" value="TreeGrafter"/>
</dbReference>
<dbReference type="AlphaFoldDB" id="A0A947D847"/>
<dbReference type="SUPFAM" id="SSF52540">
    <property type="entry name" value="P-loop containing nucleoside triphosphate hydrolases"/>
    <property type="match status" value="1"/>
</dbReference>
<sequence>MSPADKIMPGLDLRSIPRIAVQAFCETKEVADVVEAAAADRRMVKAHTKVQTGGLAAAVEFYGTAPTPNLVIVESREGRDVILGQLDQLAENCDPGSKVIVIGHINDVILYRELTRRGVSEYMVAPISVFDLIREIGEIYYKPDAAPLGRTVAFVGAKGGCGASTLSHNVAWACAKTYNHEVVLADLDLAFGTAGLDFNLDPTQGIGDALAAPERVDDVYLDRLLAKCAENLHLLAAPATLDRAYEYDEGAFDPIIDATRTGVPIVVLDVPHLWNGWVRRVLRSVDEAVLVCAPDLANLRNAKNLADTLKQARPNDAPPRLVMNMVGVPKRPEIKPEEFAKALGLPITAQIPFDAALFGTASNNGQMIAETDPKSAVGETFRHLAQVVTGKHEIKKARRSPFAPLLARLRGAK</sequence>
<dbReference type="Proteomes" id="UP000766595">
    <property type="component" value="Unassembled WGS sequence"/>
</dbReference>
<comment type="caution">
    <text evidence="4">The sequence shown here is derived from an EMBL/GenBank/DDBJ whole genome shotgun (WGS) entry which is preliminary data.</text>
</comment>
<dbReference type="RefSeq" id="WP_261969841.1">
    <property type="nucleotide sequence ID" value="NZ_JAHHZF010000008.1"/>
</dbReference>